<evidence type="ECO:0000313" key="3">
    <source>
        <dbReference type="Proteomes" id="UP001210211"/>
    </source>
</evidence>
<dbReference type="InterPro" id="IPR043502">
    <property type="entry name" value="DNA/RNA_pol_sf"/>
</dbReference>
<gene>
    <name evidence="2" type="ORF">LUZ61_004108</name>
</gene>
<accession>A0AAD5ZM68</accession>
<comment type="caution">
    <text evidence="2">The sequence shown here is derived from an EMBL/GenBank/DDBJ whole genome shotgun (WGS) entry which is preliminary data.</text>
</comment>
<dbReference type="PANTHER" id="PTHR33116:SF78">
    <property type="entry name" value="OS12G0587133 PROTEIN"/>
    <property type="match status" value="1"/>
</dbReference>
<dbReference type="SUPFAM" id="SSF56672">
    <property type="entry name" value="DNA/RNA polymerases"/>
    <property type="match status" value="1"/>
</dbReference>
<dbReference type="Proteomes" id="UP001210211">
    <property type="component" value="Unassembled WGS sequence"/>
</dbReference>
<dbReference type="InterPro" id="IPR000477">
    <property type="entry name" value="RT_dom"/>
</dbReference>
<protein>
    <recommendedName>
        <fullName evidence="1">Reverse transcriptase domain-containing protein</fullName>
    </recommendedName>
</protein>
<dbReference type="Pfam" id="PF13966">
    <property type="entry name" value="zf-RVT"/>
    <property type="match status" value="1"/>
</dbReference>
<dbReference type="PANTHER" id="PTHR33116">
    <property type="entry name" value="REVERSE TRANSCRIPTASE ZINC-BINDING DOMAIN-CONTAINING PROTEIN-RELATED-RELATED"/>
    <property type="match status" value="1"/>
</dbReference>
<feature type="domain" description="Reverse transcriptase" evidence="1">
    <location>
        <begin position="133"/>
        <end position="405"/>
    </location>
</feature>
<dbReference type="Pfam" id="PF00078">
    <property type="entry name" value="RVT_1"/>
    <property type="match status" value="1"/>
</dbReference>
<reference evidence="2 3" key="1">
    <citation type="journal article" date="2022" name="Cell">
        <title>Repeat-based holocentromeres influence genome architecture and karyotype evolution.</title>
        <authorList>
            <person name="Hofstatter P.G."/>
            <person name="Thangavel G."/>
            <person name="Lux T."/>
            <person name="Neumann P."/>
            <person name="Vondrak T."/>
            <person name="Novak P."/>
            <person name="Zhang M."/>
            <person name="Costa L."/>
            <person name="Castellani M."/>
            <person name="Scott A."/>
            <person name="Toegelov H."/>
            <person name="Fuchs J."/>
            <person name="Mata-Sucre Y."/>
            <person name="Dias Y."/>
            <person name="Vanzela A.L.L."/>
            <person name="Huettel B."/>
            <person name="Almeida C.C.S."/>
            <person name="Simkova H."/>
            <person name="Souza G."/>
            <person name="Pedrosa-Harand A."/>
            <person name="Macas J."/>
            <person name="Mayer K.F.X."/>
            <person name="Houben A."/>
            <person name="Marques A."/>
        </authorList>
    </citation>
    <scope>NUCLEOTIDE SEQUENCE [LARGE SCALE GENOMIC DNA]</scope>
    <source>
        <strain evidence="2">RhyTen1mFocal</strain>
    </source>
</reference>
<dbReference type="CDD" id="cd01650">
    <property type="entry name" value="RT_nLTR_like"/>
    <property type="match status" value="1"/>
</dbReference>
<dbReference type="AlphaFoldDB" id="A0AAD5ZM68"/>
<dbReference type="PROSITE" id="PS50878">
    <property type="entry name" value="RT_POL"/>
    <property type="match status" value="1"/>
</dbReference>
<evidence type="ECO:0000259" key="1">
    <source>
        <dbReference type="PROSITE" id="PS50878"/>
    </source>
</evidence>
<dbReference type="EMBL" id="JAMRDG010000001">
    <property type="protein sequence ID" value="KAJ3700403.1"/>
    <property type="molecule type" value="Genomic_DNA"/>
</dbReference>
<proteinExistence type="predicted"/>
<name>A0AAD5ZM68_9POAL</name>
<sequence length="754" mass="85163">MRSGATWLKLGDKNTKYFHAVATKRMVGNTINSISLPNRLVSLQEELKEVLLDHYKNLLGSPPDQSPPFDLAGKVGPTFDLSALDQPFTEVEIMRAIQDLPSGKATGPDGFPIDFFKRCWEPIKFDLLRAFIAFQDGSLNLKLLNKAAITLVPKKRNPMEISDYRPISVINTFSKIISKILANRLQPYMDALVSPLQTAFTKGRSIMESFMVAREFLSFYHKNKLPAILLKVDFAKAFDSLSWTFLTNLLVERGFPPRWLSWVLHLLSSSSSAIKINGESTQTFVHRKGLRQGDPLSPMLFILAVDALQSFISNAAPLLTGQVIIPPRALQYADDTIILMEAKARNFSIIKDILSHFASVSGLKINDSKCLFVPIAIPSASLSAISQILGCPHKLLPVTYLGLPLSIRRPKKIHFKPLLDAFQRKLDGWQSKFLSLGGRLTLVKSVLNAFPLHYMQVIKLPPWLIKHLDGLRRSFFWKGADKCLGGHCLVNWAKCCLPKKCGGLGILNLTIQNQALLMKWLWKLQKEPNSTWASTVSLLYGTRDIATLLEDRTTSTAFQDILHFSEFFSLSVCNLGTSQGITWKWSNTGEYSSVSAYRLLADPGLRSPYHKLLWKIKAPPKVRIFLWLTLLDRILTQQNLLRRNWPSITACQCCTSDCLETSVHLLVHCAFAKQIWSLLQIKFNLPVITFTPDLQTFWLQNRATCGPFWDIIWAASTWAIWKERNRRIFGSKSLTATLLLVEICTTIEAWKAMD</sequence>
<keyword evidence="3" id="KW-1185">Reference proteome</keyword>
<dbReference type="InterPro" id="IPR026960">
    <property type="entry name" value="RVT-Znf"/>
</dbReference>
<evidence type="ECO:0000313" key="2">
    <source>
        <dbReference type="EMBL" id="KAJ3700403.1"/>
    </source>
</evidence>
<organism evidence="2 3">
    <name type="scientific">Rhynchospora tenuis</name>
    <dbReference type="NCBI Taxonomy" id="198213"/>
    <lineage>
        <taxon>Eukaryota</taxon>
        <taxon>Viridiplantae</taxon>
        <taxon>Streptophyta</taxon>
        <taxon>Embryophyta</taxon>
        <taxon>Tracheophyta</taxon>
        <taxon>Spermatophyta</taxon>
        <taxon>Magnoliopsida</taxon>
        <taxon>Liliopsida</taxon>
        <taxon>Poales</taxon>
        <taxon>Cyperaceae</taxon>
        <taxon>Cyperoideae</taxon>
        <taxon>Rhynchosporeae</taxon>
        <taxon>Rhynchospora</taxon>
    </lineage>
</organism>